<dbReference type="Proteomes" id="UP001444071">
    <property type="component" value="Unassembled WGS sequence"/>
</dbReference>
<accession>A0ABV0VZN5</accession>
<sequence>MIPICPVVSFTYVLEALIRACCVCPLQCPAGLVKMPKWLPAIISDLHMAPQLSTGCTLLGATI</sequence>
<name>A0ABV0VZN5_9TELE</name>
<organism evidence="2 3">
    <name type="scientific">Xenotaenia resolanae</name>
    <dbReference type="NCBI Taxonomy" id="208358"/>
    <lineage>
        <taxon>Eukaryota</taxon>
        <taxon>Metazoa</taxon>
        <taxon>Chordata</taxon>
        <taxon>Craniata</taxon>
        <taxon>Vertebrata</taxon>
        <taxon>Euteleostomi</taxon>
        <taxon>Actinopterygii</taxon>
        <taxon>Neopterygii</taxon>
        <taxon>Teleostei</taxon>
        <taxon>Neoteleostei</taxon>
        <taxon>Acanthomorphata</taxon>
        <taxon>Ovalentaria</taxon>
        <taxon>Atherinomorphae</taxon>
        <taxon>Cyprinodontiformes</taxon>
        <taxon>Goodeidae</taxon>
        <taxon>Xenotaenia</taxon>
    </lineage>
</organism>
<feature type="chain" id="PRO_5045570642" evidence="1">
    <location>
        <begin position="21"/>
        <end position="63"/>
    </location>
</feature>
<evidence type="ECO:0000313" key="3">
    <source>
        <dbReference type="Proteomes" id="UP001444071"/>
    </source>
</evidence>
<evidence type="ECO:0000313" key="2">
    <source>
        <dbReference type="EMBL" id="MEQ2262524.1"/>
    </source>
</evidence>
<feature type="non-terminal residue" evidence="2">
    <location>
        <position position="63"/>
    </location>
</feature>
<protein>
    <submittedName>
        <fullName evidence="2">Uncharacterized protein</fullName>
    </submittedName>
</protein>
<feature type="signal peptide" evidence="1">
    <location>
        <begin position="1"/>
        <end position="20"/>
    </location>
</feature>
<comment type="caution">
    <text evidence="2">The sequence shown here is derived from an EMBL/GenBank/DDBJ whole genome shotgun (WGS) entry which is preliminary data.</text>
</comment>
<keyword evidence="1" id="KW-0732">Signal</keyword>
<reference evidence="2 3" key="1">
    <citation type="submission" date="2021-06" db="EMBL/GenBank/DDBJ databases">
        <authorList>
            <person name="Palmer J.M."/>
        </authorList>
    </citation>
    <scope>NUCLEOTIDE SEQUENCE [LARGE SCALE GENOMIC DNA]</scope>
    <source>
        <strain evidence="2 3">XR_2019</strain>
        <tissue evidence="2">Muscle</tissue>
    </source>
</reference>
<keyword evidence="3" id="KW-1185">Reference proteome</keyword>
<gene>
    <name evidence="2" type="ORF">XENORESO_014474</name>
</gene>
<proteinExistence type="predicted"/>
<evidence type="ECO:0000256" key="1">
    <source>
        <dbReference type="SAM" id="SignalP"/>
    </source>
</evidence>
<dbReference type="EMBL" id="JAHRIM010020480">
    <property type="protein sequence ID" value="MEQ2262524.1"/>
    <property type="molecule type" value="Genomic_DNA"/>
</dbReference>